<dbReference type="AlphaFoldDB" id="Q7VGJ3"/>
<dbReference type="Pfam" id="PF03968">
    <property type="entry name" value="LptD_N"/>
    <property type="match status" value="1"/>
</dbReference>
<dbReference type="GO" id="GO:0015920">
    <property type="term" value="P:lipopolysaccharide transport"/>
    <property type="evidence" value="ECO:0007669"/>
    <property type="project" value="InterPro"/>
</dbReference>
<dbReference type="Proteomes" id="UP000002495">
    <property type="component" value="Chromosome"/>
</dbReference>
<reference evidence="5 6" key="1">
    <citation type="journal article" date="2003" name="Proc. Natl. Acad. Sci. U.S.A.">
        <title>The complete genome sequence of the carcinogenic bacterium Helicobacter hepaticus.</title>
        <authorList>
            <person name="Suerbaum S."/>
            <person name="Josenhans C."/>
            <person name="Sterzenbach T."/>
            <person name="Drescher B."/>
            <person name="Brandt P."/>
            <person name="Bell M."/>
            <person name="Droege M."/>
            <person name="Fartmann B."/>
            <person name="Fischer H.-P."/>
            <person name="Ge Z."/>
            <person name="Hoerster A."/>
            <person name="Holland R."/>
            <person name="Klein K."/>
            <person name="Koenig J."/>
            <person name="Macko L."/>
            <person name="Mendz G.L."/>
            <person name="Nyakatura G."/>
            <person name="Schauer D.B."/>
            <person name="Shen Z."/>
            <person name="Weber J."/>
            <person name="Frosch M."/>
            <person name="Fox J.G."/>
        </authorList>
    </citation>
    <scope>NUCLEOTIDE SEQUENCE [LARGE SCALE GENOMIC DNA]</scope>
    <source>
        <strain evidence="6">ATCC 51449 / 3B1</strain>
    </source>
</reference>
<evidence type="ECO:0000259" key="4">
    <source>
        <dbReference type="Pfam" id="PF03968"/>
    </source>
</evidence>
<evidence type="ECO:0000313" key="5">
    <source>
        <dbReference type="EMBL" id="AAP77925.1"/>
    </source>
</evidence>
<dbReference type="OrthoDB" id="5373249at2"/>
<dbReference type="STRING" id="235279.HH_1328"/>
<evidence type="ECO:0000256" key="1">
    <source>
        <dbReference type="ARBA" id="ARBA00022448"/>
    </source>
</evidence>
<dbReference type="GO" id="GO:0009279">
    <property type="term" value="C:cell outer membrane"/>
    <property type="evidence" value="ECO:0007669"/>
    <property type="project" value="TreeGrafter"/>
</dbReference>
<evidence type="ECO:0000256" key="3">
    <source>
        <dbReference type="ARBA" id="ARBA00022764"/>
    </source>
</evidence>
<gene>
    <name evidence="5" type="ordered locus">HH_1328</name>
</gene>
<feature type="domain" description="Organic solvent tolerance-like N-terminal" evidence="4">
    <location>
        <begin position="21"/>
        <end position="131"/>
    </location>
</feature>
<keyword evidence="6" id="KW-1185">Reference proteome</keyword>
<dbReference type="PANTHER" id="PTHR36504:SF1">
    <property type="entry name" value="LIPOPOLYSACCHARIDE EXPORT SYSTEM PROTEIN LPTA"/>
    <property type="match status" value="1"/>
</dbReference>
<dbReference type="InterPro" id="IPR014340">
    <property type="entry name" value="LptA"/>
</dbReference>
<dbReference type="eggNOG" id="COG1934">
    <property type="taxonomic scope" value="Bacteria"/>
</dbReference>
<proteinExistence type="predicted"/>
<dbReference type="NCBIfam" id="TIGR03002">
    <property type="entry name" value="outer_YhbN_LptA"/>
    <property type="match status" value="1"/>
</dbReference>
<sequence length="156" mass="17695">MRWIVKCVCVCMCMNAADTLEVSAKVFQSDLKNGLTELSGEVLVVKGEDKLWADKVVIETNKKNKPQKYTATGNVRFYAKMPNKEMRGKAKKAVYNVIKDEYQLIDSAMLEEIGKKNIIRGNMIVFNPQSQEAFVKGSSQKPGMMTFIMEDKKNEK</sequence>
<keyword evidence="1" id="KW-0813">Transport</keyword>
<dbReference type="GO" id="GO:0001530">
    <property type="term" value="F:lipopolysaccharide binding"/>
    <property type="evidence" value="ECO:0007669"/>
    <property type="project" value="InterPro"/>
</dbReference>
<organism evidence="5 6">
    <name type="scientific">Helicobacter hepaticus (strain ATCC 51449 / 3B1)</name>
    <dbReference type="NCBI Taxonomy" id="235279"/>
    <lineage>
        <taxon>Bacteria</taxon>
        <taxon>Pseudomonadati</taxon>
        <taxon>Campylobacterota</taxon>
        <taxon>Epsilonproteobacteria</taxon>
        <taxon>Campylobacterales</taxon>
        <taxon>Helicobacteraceae</taxon>
        <taxon>Helicobacter</taxon>
    </lineage>
</organism>
<dbReference type="KEGG" id="hhe:HH_1328"/>
<dbReference type="InterPro" id="IPR005653">
    <property type="entry name" value="OstA-like_N"/>
</dbReference>
<dbReference type="HOGENOM" id="CLU_112840_0_0_7"/>
<keyword evidence="3" id="KW-0574">Periplasm</keyword>
<evidence type="ECO:0000256" key="2">
    <source>
        <dbReference type="ARBA" id="ARBA00022729"/>
    </source>
</evidence>
<evidence type="ECO:0000313" key="6">
    <source>
        <dbReference type="Proteomes" id="UP000002495"/>
    </source>
</evidence>
<name>Q7VGJ3_HELHP</name>
<dbReference type="Gene3D" id="2.60.450.10">
    <property type="entry name" value="Lipopolysaccharide (LPS) transport protein A like domain"/>
    <property type="match status" value="1"/>
</dbReference>
<protein>
    <recommendedName>
        <fullName evidence="4">Organic solvent tolerance-like N-terminal domain-containing protein</fullName>
    </recommendedName>
</protein>
<dbReference type="PANTHER" id="PTHR36504">
    <property type="entry name" value="LIPOPOLYSACCHARIDE EXPORT SYSTEM PROTEIN LPTA"/>
    <property type="match status" value="1"/>
</dbReference>
<keyword evidence="2" id="KW-0732">Signal</keyword>
<accession>Q7VGJ3</accession>
<dbReference type="InterPro" id="IPR052037">
    <property type="entry name" value="LPS_export_LptA"/>
</dbReference>
<dbReference type="GO" id="GO:0030288">
    <property type="term" value="C:outer membrane-bounded periplasmic space"/>
    <property type="evidence" value="ECO:0007669"/>
    <property type="project" value="TreeGrafter"/>
</dbReference>
<dbReference type="GO" id="GO:0017089">
    <property type="term" value="F:glycolipid transfer activity"/>
    <property type="evidence" value="ECO:0007669"/>
    <property type="project" value="TreeGrafter"/>
</dbReference>
<dbReference type="RefSeq" id="WP_011116168.1">
    <property type="nucleotide sequence ID" value="NC_004917.1"/>
</dbReference>
<dbReference type="EMBL" id="AE017125">
    <property type="protein sequence ID" value="AAP77925.1"/>
    <property type="molecule type" value="Genomic_DNA"/>
</dbReference>